<gene>
    <name evidence="1" type="ORF">ACG04R_16250</name>
</gene>
<comment type="caution">
    <text evidence="1">The sequence shown here is derived from an EMBL/GenBank/DDBJ whole genome shotgun (WGS) entry which is preliminary data.</text>
</comment>
<keyword evidence="2" id="KW-1185">Reference proteome</keyword>
<reference evidence="1 2" key="1">
    <citation type="submission" date="2024-08" db="EMBL/GenBank/DDBJ databases">
        <authorList>
            <person name="Lu H."/>
        </authorList>
    </citation>
    <scope>NUCLEOTIDE SEQUENCE [LARGE SCALE GENOMIC DNA]</scope>
    <source>
        <strain evidence="1 2">BYS78W</strain>
    </source>
</reference>
<accession>A0ABW7HE80</accession>
<sequence>MNPLDELIFAHPKLFRGQLPVVPSDLPVGWYDLVHVLCLSIEDILGEDCAEFDVKQIKEKLGGLRFYFSLSGAEDIFIDLHSEGGSETIIKRATPAPVKMDTIRQIVELSCEGSRATCQICGSFGSQRVIGGRLAALCDEHHATESRERAGQ</sequence>
<protein>
    <submittedName>
        <fullName evidence="1">Uncharacterized protein</fullName>
    </submittedName>
</protein>
<organism evidence="1 2">
    <name type="scientific">Pelomonas candidula</name>
    <dbReference type="NCBI Taxonomy" id="3299025"/>
    <lineage>
        <taxon>Bacteria</taxon>
        <taxon>Pseudomonadati</taxon>
        <taxon>Pseudomonadota</taxon>
        <taxon>Betaproteobacteria</taxon>
        <taxon>Burkholderiales</taxon>
        <taxon>Sphaerotilaceae</taxon>
        <taxon>Roseateles</taxon>
    </lineage>
</organism>
<proteinExistence type="predicted"/>
<dbReference type="Proteomes" id="UP001606134">
    <property type="component" value="Unassembled WGS sequence"/>
</dbReference>
<evidence type="ECO:0000313" key="2">
    <source>
        <dbReference type="Proteomes" id="UP001606134"/>
    </source>
</evidence>
<dbReference type="RefSeq" id="WP_394412737.1">
    <property type="nucleotide sequence ID" value="NZ_JBIGIC010000008.1"/>
</dbReference>
<dbReference type="EMBL" id="JBIGIC010000008">
    <property type="protein sequence ID" value="MFG6488239.1"/>
    <property type="molecule type" value="Genomic_DNA"/>
</dbReference>
<evidence type="ECO:0000313" key="1">
    <source>
        <dbReference type="EMBL" id="MFG6488239.1"/>
    </source>
</evidence>
<name>A0ABW7HE80_9BURK</name>